<reference evidence="2 3" key="1">
    <citation type="submission" date="2018-06" db="EMBL/GenBank/DDBJ databases">
        <authorList>
            <consortium name="Pathogen Informatics"/>
            <person name="Doyle S."/>
        </authorList>
    </citation>
    <scope>NUCLEOTIDE SEQUENCE [LARGE SCALE GENOMIC DNA]</scope>
    <source>
        <strain evidence="3">NCTC 11391</strain>
    </source>
</reference>
<feature type="transmembrane region" description="Helical" evidence="1">
    <location>
        <begin position="191"/>
        <end position="211"/>
    </location>
</feature>
<gene>
    <name evidence="2" type="ORF">NCTC11391_00423</name>
</gene>
<organism evidence="2 3">
    <name type="scientific">Streptococcus downei MFe28</name>
    <dbReference type="NCBI Taxonomy" id="764290"/>
    <lineage>
        <taxon>Bacteria</taxon>
        <taxon>Bacillati</taxon>
        <taxon>Bacillota</taxon>
        <taxon>Bacilli</taxon>
        <taxon>Lactobacillales</taxon>
        <taxon>Streptococcaceae</taxon>
        <taxon>Streptococcus</taxon>
    </lineage>
</organism>
<keyword evidence="1" id="KW-0812">Transmembrane</keyword>
<sequence>MKEIFPAVFESVWRRKETKIYLVFALYPLVYFVASFFGHSNFMQIVSGGGVKVGYMDFADMMLNAVDTMMLPTLALFFLTISVFKRETDDHTMFLYKDINRKNIFFAKFFSLILILIIYLGTFLLISLFVHYTRVVHTSFGTYRFTSDSLYNSLMQCVGTLVLFLKGALSIAIAAFLSLRSNVGMTMVSAICLSITMMITQVIGGPIAALFPNGYNQFATSLNNIWIGLLGPLVITLIYVTALNHFSWKKFGKLEF</sequence>
<feature type="transmembrane region" description="Helical" evidence="1">
    <location>
        <begin position="62"/>
        <end position="84"/>
    </location>
</feature>
<dbReference type="RefSeq" id="WP_002996240.1">
    <property type="nucleotide sequence ID" value="NZ_UHFA01000002.1"/>
</dbReference>
<dbReference type="AlphaFoldDB" id="A0A380JC86"/>
<dbReference type="Proteomes" id="UP000254082">
    <property type="component" value="Unassembled WGS sequence"/>
</dbReference>
<dbReference type="EMBL" id="UHFA01000002">
    <property type="protein sequence ID" value="SUN35419.1"/>
    <property type="molecule type" value="Genomic_DNA"/>
</dbReference>
<evidence type="ECO:0000256" key="1">
    <source>
        <dbReference type="SAM" id="Phobius"/>
    </source>
</evidence>
<dbReference type="OrthoDB" id="2220470at2"/>
<feature type="transmembrane region" description="Helical" evidence="1">
    <location>
        <begin position="105"/>
        <end position="133"/>
    </location>
</feature>
<accession>A0A380JC86</accession>
<evidence type="ECO:0000313" key="2">
    <source>
        <dbReference type="EMBL" id="SUN35419.1"/>
    </source>
</evidence>
<feature type="transmembrane region" description="Helical" evidence="1">
    <location>
        <begin position="20"/>
        <end position="42"/>
    </location>
</feature>
<keyword evidence="1" id="KW-1133">Transmembrane helix</keyword>
<keyword evidence="1" id="KW-0472">Membrane</keyword>
<name>A0A380JC86_STRDO</name>
<keyword evidence="3" id="KW-1185">Reference proteome</keyword>
<feature type="transmembrane region" description="Helical" evidence="1">
    <location>
        <begin position="153"/>
        <end position="179"/>
    </location>
</feature>
<proteinExistence type="predicted"/>
<feature type="transmembrane region" description="Helical" evidence="1">
    <location>
        <begin position="223"/>
        <end position="243"/>
    </location>
</feature>
<protein>
    <submittedName>
        <fullName evidence="2">Sugar ABC transporter permease</fullName>
    </submittedName>
</protein>
<evidence type="ECO:0000313" key="3">
    <source>
        <dbReference type="Proteomes" id="UP000254082"/>
    </source>
</evidence>